<evidence type="ECO:0000259" key="5">
    <source>
        <dbReference type="PROSITE" id="PS51063"/>
    </source>
</evidence>
<dbReference type="InterPro" id="IPR000595">
    <property type="entry name" value="cNMP-bd_dom"/>
</dbReference>
<name>A0A8I1GF15_9HYPH</name>
<reference evidence="6 7" key="1">
    <citation type="submission" date="2020-12" db="EMBL/GenBank/DDBJ databases">
        <title>Revised draft genomes of Rhodomicrobium vannielii ATCC 17100 and Rhodomicrobium udaipurense JA643.</title>
        <authorList>
            <person name="Conners E.M."/>
            <person name="Davenport E.J."/>
            <person name="Bose A."/>
        </authorList>
    </citation>
    <scope>NUCLEOTIDE SEQUENCE [LARGE SCALE GENOMIC DNA]</scope>
    <source>
        <strain evidence="6 7">JA643</strain>
    </source>
</reference>
<evidence type="ECO:0000256" key="3">
    <source>
        <dbReference type="ARBA" id="ARBA00023163"/>
    </source>
</evidence>
<dbReference type="SMART" id="SM00419">
    <property type="entry name" value="HTH_CRP"/>
    <property type="match status" value="1"/>
</dbReference>
<gene>
    <name evidence="6" type="ORF">JDN41_02955</name>
</gene>
<keyword evidence="2" id="KW-0238">DNA-binding</keyword>
<dbReference type="InterPro" id="IPR014710">
    <property type="entry name" value="RmlC-like_jellyroll"/>
</dbReference>
<evidence type="ECO:0000259" key="4">
    <source>
        <dbReference type="PROSITE" id="PS50042"/>
    </source>
</evidence>
<dbReference type="InterPro" id="IPR036388">
    <property type="entry name" value="WH-like_DNA-bd_sf"/>
</dbReference>
<dbReference type="InterPro" id="IPR012318">
    <property type="entry name" value="HTH_CRP"/>
</dbReference>
<feature type="domain" description="Cyclic nucleotide-binding" evidence="4">
    <location>
        <begin position="10"/>
        <end position="132"/>
    </location>
</feature>
<dbReference type="GO" id="GO:0003677">
    <property type="term" value="F:DNA binding"/>
    <property type="evidence" value="ECO:0007669"/>
    <property type="project" value="UniProtKB-KW"/>
</dbReference>
<dbReference type="PROSITE" id="PS50042">
    <property type="entry name" value="CNMP_BINDING_3"/>
    <property type="match status" value="1"/>
</dbReference>
<dbReference type="SUPFAM" id="SSF51206">
    <property type="entry name" value="cAMP-binding domain-like"/>
    <property type="match status" value="1"/>
</dbReference>
<protein>
    <submittedName>
        <fullName evidence="6">Crp/Fnr family transcriptional regulator</fullName>
    </submittedName>
</protein>
<sequence length="225" mass="24850">MTDWIGQFPALDDLPDALRARLVNESRLAALPEGTRIFGPGQAPSSFLILLSGSVRVQQVSENGREIVLYRISAGESCALTTACILGYEDYRAEAIAETAVEAVATPRATFEDLIAQSPPFRRFVFKTFSDRITDLFRIIDEIAFSRVDIRLAQKLAQLRNANGDVEATHHQLATELGTAREVVSRQLQEFQRRGWVKIGRGLVSVPADSALFDFARSNDHGSVT</sequence>
<evidence type="ECO:0000313" key="6">
    <source>
        <dbReference type="EMBL" id="MBJ7542511.1"/>
    </source>
</evidence>
<dbReference type="CDD" id="cd00038">
    <property type="entry name" value="CAP_ED"/>
    <property type="match status" value="1"/>
</dbReference>
<keyword evidence="1" id="KW-0805">Transcription regulation</keyword>
<dbReference type="SUPFAM" id="SSF46785">
    <property type="entry name" value="Winged helix' DNA-binding domain"/>
    <property type="match status" value="1"/>
</dbReference>
<dbReference type="Pfam" id="PF00027">
    <property type="entry name" value="cNMP_binding"/>
    <property type="match status" value="1"/>
</dbReference>
<proteinExistence type="predicted"/>
<dbReference type="PANTHER" id="PTHR24567:SF74">
    <property type="entry name" value="HTH-TYPE TRANSCRIPTIONAL REGULATOR ARCR"/>
    <property type="match status" value="1"/>
</dbReference>
<evidence type="ECO:0000256" key="2">
    <source>
        <dbReference type="ARBA" id="ARBA00023125"/>
    </source>
</evidence>
<accession>A0A8I1GF15</accession>
<organism evidence="6 7">
    <name type="scientific">Rhodomicrobium udaipurense</name>
    <dbReference type="NCBI Taxonomy" id="1202716"/>
    <lineage>
        <taxon>Bacteria</taxon>
        <taxon>Pseudomonadati</taxon>
        <taxon>Pseudomonadota</taxon>
        <taxon>Alphaproteobacteria</taxon>
        <taxon>Hyphomicrobiales</taxon>
        <taxon>Hyphomicrobiaceae</taxon>
        <taxon>Rhodomicrobium</taxon>
    </lineage>
</organism>
<dbReference type="AlphaFoldDB" id="A0A8I1GF15"/>
<dbReference type="Gene3D" id="2.60.120.10">
    <property type="entry name" value="Jelly Rolls"/>
    <property type="match status" value="1"/>
</dbReference>
<dbReference type="Gene3D" id="1.10.10.10">
    <property type="entry name" value="Winged helix-like DNA-binding domain superfamily/Winged helix DNA-binding domain"/>
    <property type="match status" value="1"/>
</dbReference>
<dbReference type="GO" id="GO:0003700">
    <property type="term" value="F:DNA-binding transcription factor activity"/>
    <property type="evidence" value="ECO:0007669"/>
    <property type="project" value="TreeGrafter"/>
</dbReference>
<dbReference type="PANTHER" id="PTHR24567">
    <property type="entry name" value="CRP FAMILY TRANSCRIPTIONAL REGULATORY PROTEIN"/>
    <property type="match status" value="1"/>
</dbReference>
<dbReference type="SMART" id="SM00100">
    <property type="entry name" value="cNMP"/>
    <property type="match status" value="1"/>
</dbReference>
<dbReference type="PROSITE" id="PS51063">
    <property type="entry name" value="HTH_CRP_2"/>
    <property type="match status" value="1"/>
</dbReference>
<dbReference type="Proteomes" id="UP000623250">
    <property type="component" value="Unassembled WGS sequence"/>
</dbReference>
<dbReference type="InterPro" id="IPR050397">
    <property type="entry name" value="Env_Response_Regulators"/>
</dbReference>
<dbReference type="GO" id="GO:0005829">
    <property type="term" value="C:cytosol"/>
    <property type="evidence" value="ECO:0007669"/>
    <property type="project" value="TreeGrafter"/>
</dbReference>
<feature type="domain" description="HTH crp-type" evidence="5">
    <location>
        <begin position="146"/>
        <end position="210"/>
    </location>
</feature>
<dbReference type="Pfam" id="PF13545">
    <property type="entry name" value="HTH_Crp_2"/>
    <property type="match status" value="1"/>
</dbReference>
<evidence type="ECO:0000256" key="1">
    <source>
        <dbReference type="ARBA" id="ARBA00023015"/>
    </source>
</evidence>
<dbReference type="InterPro" id="IPR036390">
    <property type="entry name" value="WH_DNA-bd_sf"/>
</dbReference>
<keyword evidence="3" id="KW-0804">Transcription</keyword>
<evidence type="ECO:0000313" key="7">
    <source>
        <dbReference type="Proteomes" id="UP000623250"/>
    </source>
</evidence>
<keyword evidence="7" id="KW-1185">Reference proteome</keyword>
<dbReference type="InterPro" id="IPR018490">
    <property type="entry name" value="cNMP-bd_dom_sf"/>
</dbReference>
<dbReference type="EMBL" id="JAEMUK010000006">
    <property type="protein sequence ID" value="MBJ7542511.1"/>
    <property type="molecule type" value="Genomic_DNA"/>
</dbReference>
<comment type="caution">
    <text evidence="6">The sequence shown here is derived from an EMBL/GenBank/DDBJ whole genome shotgun (WGS) entry which is preliminary data.</text>
</comment>